<keyword evidence="3" id="KW-1185">Reference proteome</keyword>
<protein>
    <submittedName>
        <fullName evidence="2">Uncharacterized protein</fullName>
    </submittedName>
</protein>
<dbReference type="AlphaFoldDB" id="A0A5J5FBF4"/>
<reference evidence="2 3" key="1">
    <citation type="submission" date="2019-09" db="EMBL/GenBank/DDBJ databases">
        <title>Draft genome of the ectomycorrhizal ascomycete Sphaerosporella brunnea.</title>
        <authorList>
            <consortium name="DOE Joint Genome Institute"/>
            <person name="Benucci G.M."/>
            <person name="Marozzi G."/>
            <person name="Antonielli L."/>
            <person name="Sanchez S."/>
            <person name="Marco P."/>
            <person name="Wang X."/>
            <person name="Falini L.B."/>
            <person name="Barry K."/>
            <person name="Haridas S."/>
            <person name="Lipzen A."/>
            <person name="Labutti K."/>
            <person name="Grigoriev I.V."/>
            <person name="Murat C."/>
            <person name="Martin F."/>
            <person name="Albertini E."/>
            <person name="Donnini D."/>
            <person name="Bonito G."/>
        </authorList>
    </citation>
    <scope>NUCLEOTIDE SEQUENCE [LARGE SCALE GENOMIC DNA]</scope>
    <source>
        <strain evidence="2 3">Sb_GMNB300</strain>
    </source>
</reference>
<feature type="compositionally biased region" description="Basic residues" evidence="1">
    <location>
        <begin position="20"/>
        <end position="45"/>
    </location>
</feature>
<name>A0A5J5FBF4_9PEZI</name>
<dbReference type="InParanoid" id="A0A5J5FBF4"/>
<feature type="non-terminal residue" evidence="2">
    <location>
        <position position="1"/>
    </location>
</feature>
<comment type="caution">
    <text evidence="2">The sequence shown here is derived from an EMBL/GenBank/DDBJ whole genome shotgun (WGS) entry which is preliminary data.</text>
</comment>
<evidence type="ECO:0000256" key="1">
    <source>
        <dbReference type="SAM" id="MobiDB-lite"/>
    </source>
</evidence>
<proteinExistence type="predicted"/>
<feature type="region of interest" description="Disordered" evidence="1">
    <location>
        <begin position="20"/>
        <end position="53"/>
    </location>
</feature>
<accession>A0A5J5FBF4</accession>
<evidence type="ECO:0000313" key="3">
    <source>
        <dbReference type="Proteomes" id="UP000326924"/>
    </source>
</evidence>
<sequence>RSIKAVCLFIFLFPCPQKTRKPQKQTKTKTKTKNTKKKKKKKKKQVFSSLRHPTTTTITTAAISQNASTPLNEGTSLLAGLAPPPALVRGVHEAAAAAAIQAVGEAQHSDLAFGLDAFPLEALPLRRRRRERVLVRVP</sequence>
<gene>
    <name evidence="2" type="ORF">FN846DRAFT_678678</name>
</gene>
<organism evidence="2 3">
    <name type="scientific">Sphaerosporella brunnea</name>
    <dbReference type="NCBI Taxonomy" id="1250544"/>
    <lineage>
        <taxon>Eukaryota</taxon>
        <taxon>Fungi</taxon>
        <taxon>Dikarya</taxon>
        <taxon>Ascomycota</taxon>
        <taxon>Pezizomycotina</taxon>
        <taxon>Pezizomycetes</taxon>
        <taxon>Pezizales</taxon>
        <taxon>Pyronemataceae</taxon>
        <taxon>Sphaerosporella</taxon>
    </lineage>
</organism>
<evidence type="ECO:0000313" key="2">
    <source>
        <dbReference type="EMBL" id="KAA8914328.1"/>
    </source>
</evidence>
<dbReference type="Proteomes" id="UP000326924">
    <property type="component" value="Unassembled WGS sequence"/>
</dbReference>
<dbReference type="EMBL" id="VXIS01000007">
    <property type="protein sequence ID" value="KAA8914328.1"/>
    <property type="molecule type" value="Genomic_DNA"/>
</dbReference>